<protein>
    <submittedName>
        <fullName evidence="1">Uncharacterized protein</fullName>
    </submittedName>
</protein>
<accession>A0ABM9IG71</accession>
<evidence type="ECO:0000313" key="2">
    <source>
        <dbReference type="Proteomes" id="UP001161497"/>
    </source>
</evidence>
<organism evidence="1 2">
    <name type="scientific">Candidatus Methylacidiphilum fumarolicum</name>
    <dbReference type="NCBI Taxonomy" id="591154"/>
    <lineage>
        <taxon>Bacteria</taxon>
        <taxon>Pseudomonadati</taxon>
        <taxon>Verrucomicrobiota</taxon>
        <taxon>Methylacidiphilae</taxon>
        <taxon>Methylacidiphilales</taxon>
        <taxon>Methylacidiphilaceae</taxon>
        <taxon>Methylacidiphilum (ex Ratnadevi et al. 2023)</taxon>
    </lineage>
</organism>
<gene>
    <name evidence="1" type="ORF">MFUM_2412</name>
</gene>
<sequence>MTKYLAVIVLYQRFASDMDIDFNSTFFQNHYRFKYYIKNKTTELWLEQRGKTVRPFFIHSLLSLVLTFCRRCIKFVL</sequence>
<dbReference type="EMBL" id="OX458932">
    <property type="protein sequence ID" value="CAI9086718.1"/>
    <property type="molecule type" value="Genomic_DNA"/>
</dbReference>
<proteinExistence type="predicted"/>
<evidence type="ECO:0000313" key="1">
    <source>
        <dbReference type="EMBL" id="CAI9086718.1"/>
    </source>
</evidence>
<dbReference type="Proteomes" id="UP001161497">
    <property type="component" value="Chromosome"/>
</dbReference>
<keyword evidence="2" id="KW-1185">Reference proteome</keyword>
<reference evidence="1" key="1">
    <citation type="submission" date="2023-03" db="EMBL/GenBank/DDBJ databases">
        <authorList>
            <person name="Cremers G."/>
            <person name="Picone N."/>
        </authorList>
    </citation>
    <scope>NUCLEOTIDE SEQUENCE</scope>
    <source>
        <strain evidence="1">Sample_alias</strain>
    </source>
</reference>
<name>A0ABM9IG71_9BACT</name>